<dbReference type="InterPro" id="IPR041442">
    <property type="entry name" value="PIH1D1/2/3_CS-like"/>
</dbReference>
<feature type="compositionally biased region" description="Polar residues" evidence="2">
    <location>
        <begin position="23"/>
        <end position="34"/>
    </location>
</feature>
<dbReference type="RefSeq" id="XP_006871129.1">
    <property type="nucleotide sequence ID" value="XM_006871067.1"/>
</dbReference>
<evidence type="ECO:0000259" key="3">
    <source>
        <dbReference type="Pfam" id="PF18201"/>
    </source>
</evidence>
<dbReference type="GO" id="GO:0030317">
    <property type="term" value="P:flagellated sperm motility"/>
    <property type="evidence" value="ECO:0007669"/>
    <property type="project" value="TreeGrafter"/>
</dbReference>
<reference evidence="5" key="1">
    <citation type="submission" date="2025-08" db="UniProtKB">
        <authorList>
            <consortium name="RefSeq"/>
        </authorList>
    </citation>
    <scope>IDENTIFICATION</scope>
    <source>
        <tissue evidence="5">Spleen</tissue>
    </source>
</reference>
<protein>
    <submittedName>
        <fullName evidence="5">Protein PIH1D3</fullName>
    </submittedName>
</protein>
<dbReference type="Proteomes" id="UP000504623">
    <property type="component" value="Unplaced"/>
</dbReference>
<dbReference type="GO" id="GO:0051087">
    <property type="term" value="F:protein-folding chaperone binding"/>
    <property type="evidence" value="ECO:0007669"/>
    <property type="project" value="InterPro"/>
</dbReference>
<gene>
    <name evidence="5" type="primary">PIH1D3</name>
</gene>
<dbReference type="GO" id="GO:0045505">
    <property type="term" value="F:dynein intermediate chain binding"/>
    <property type="evidence" value="ECO:0007669"/>
    <property type="project" value="TreeGrafter"/>
</dbReference>
<dbReference type="GeneID" id="102841397"/>
<dbReference type="PANTHER" id="PTHR21083">
    <property type="entry name" value="TWISTER"/>
    <property type="match status" value="1"/>
</dbReference>
<dbReference type="AlphaFoldDB" id="A0A9B0U2E7"/>
<sequence>MEAENAEGENMEIENVESESMETESFSPVSTLQALSKLLHPEEDTDVEFEQANFSTTMGATGPGNIGPPQRRESTIIPRTSVQRCKDIWRSEEVSEGAEHSDIWDIRVTPEYEILFKQQVRTEDVFLGLSRKDPSTACCEDLLVRIKLPNTNPSDIKMDIKETILDLRTLTKKLLLPFPHPVKCNSAKAVYILESETLEVTVPMKRV</sequence>
<dbReference type="CTD" id="139212"/>
<accession>A0A9B0U2E7</accession>
<dbReference type="GO" id="GO:0070286">
    <property type="term" value="P:axonemal dynein complex assembly"/>
    <property type="evidence" value="ECO:0007669"/>
    <property type="project" value="InterPro"/>
</dbReference>
<comment type="similarity">
    <text evidence="1">Belongs to the PIH1 family.</text>
</comment>
<evidence type="ECO:0000313" key="4">
    <source>
        <dbReference type="Proteomes" id="UP000504623"/>
    </source>
</evidence>
<dbReference type="PANTHER" id="PTHR21083:SF0">
    <property type="entry name" value="DYNEIN AXONEMAL ASSEMBLY FACTOR 6"/>
    <property type="match status" value="1"/>
</dbReference>
<dbReference type="GO" id="GO:0005737">
    <property type="term" value="C:cytoplasm"/>
    <property type="evidence" value="ECO:0007669"/>
    <property type="project" value="TreeGrafter"/>
</dbReference>
<name>A0A9B0U2E7_CHRAS</name>
<feature type="domain" description="PIH1D1/2/3 CS-like" evidence="3">
    <location>
        <begin position="109"/>
        <end position="204"/>
    </location>
</feature>
<evidence type="ECO:0000256" key="2">
    <source>
        <dbReference type="SAM" id="MobiDB-lite"/>
    </source>
</evidence>
<evidence type="ECO:0000313" key="5">
    <source>
        <dbReference type="RefSeq" id="XP_006871129.1"/>
    </source>
</evidence>
<dbReference type="InterPro" id="IPR026697">
    <property type="entry name" value="DNAAF6"/>
</dbReference>
<dbReference type="OrthoDB" id="25887at2759"/>
<feature type="compositionally biased region" description="Acidic residues" evidence="2">
    <location>
        <begin position="1"/>
        <end position="22"/>
    </location>
</feature>
<feature type="region of interest" description="Disordered" evidence="2">
    <location>
        <begin position="1"/>
        <end position="43"/>
    </location>
</feature>
<dbReference type="Pfam" id="PF18201">
    <property type="entry name" value="PIH1_CS"/>
    <property type="match status" value="1"/>
</dbReference>
<proteinExistence type="inferred from homology"/>
<organism evidence="4 5">
    <name type="scientific">Chrysochloris asiatica</name>
    <name type="common">Cape golden mole</name>
    <dbReference type="NCBI Taxonomy" id="185453"/>
    <lineage>
        <taxon>Eukaryota</taxon>
        <taxon>Metazoa</taxon>
        <taxon>Chordata</taxon>
        <taxon>Craniata</taxon>
        <taxon>Vertebrata</taxon>
        <taxon>Euteleostomi</taxon>
        <taxon>Mammalia</taxon>
        <taxon>Eutheria</taxon>
        <taxon>Afrotheria</taxon>
        <taxon>Chrysochloridae</taxon>
        <taxon>Chrysochlorinae</taxon>
        <taxon>Chrysochloris</taxon>
    </lineage>
</organism>
<evidence type="ECO:0000256" key="1">
    <source>
        <dbReference type="ARBA" id="ARBA00008511"/>
    </source>
</evidence>
<keyword evidence="4" id="KW-1185">Reference proteome</keyword>